<dbReference type="GeneID" id="8236571"/>
<sequence length="165" mass="18930">MQRKRKFNYYYYYSFIFITGHGNVLPIHLIRHHQQTSTKQKKSSGDIKINEIGNGTEEMDQIIPITENPEFSDLIVKPHEEITLHCYISQGLFWIHDGQSVDSVDVGVAGTGHRYRKDPVKGHLHISNVRLEDNGYWQCQYRDVSHHSLLSSKPLRLIVLGGGGC</sequence>
<dbReference type="RefSeq" id="XP_002424917.1">
    <property type="nucleotide sequence ID" value="XM_002424872.1"/>
</dbReference>
<dbReference type="EnsemblMetazoa" id="PHUM162220-RA">
    <property type="protein sequence ID" value="PHUM162220-PA"/>
    <property type="gene ID" value="PHUM162220"/>
</dbReference>
<evidence type="ECO:0000313" key="3">
    <source>
        <dbReference type="EMBL" id="EEB12179.1"/>
    </source>
</evidence>
<keyword evidence="5" id="KW-1185">Reference proteome</keyword>
<feature type="transmembrane region" description="Helical" evidence="1">
    <location>
        <begin position="12"/>
        <end position="30"/>
    </location>
</feature>
<reference evidence="3" key="1">
    <citation type="submission" date="2007-04" db="EMBL/GenBank/DDBJ databases">
        <title>Annotation of Pediculus humanus corporis strain USDA.</title>
        <authorList>
            <person name="Kirkness E."/>
            <person name="Hannick L."/>
            <person name="Hass B."/>
            <person name="Bruggner R."/>
            <person name="Lawson D."/>
            <person name="Bidwell S."/>
            <person name="Joardar V."/>
            <person name="Caler E."/>
            <person name="Walenz B."/>
            <person name="Inman J."/>
            <person name="Schobel S."/>
            <person name="Galinsky K."/>
            <person name="Amedeo P."/>
            <person name="Strausberg R."/>
        </authorList>
    </citation>
    <scope>NUCLEOTIDE SEQUENCE</scope>
    <source>
        <strain evidence="3">USDA</strain>
    </source>
</reference>
<feature type="domain" description="Ig-like" evidence="2">
    <location>
        <begin position="69"/>
        <end position="156"/>
    </location>
</feature>
<evidence type="ECO:0000259" key="2">
    <source>
        <dbReference type="PROSITE" id="PS50835"/>
    </source>
</evidence>
<dbReference type="AlphaFoldDB" id="E0VFM3"/>
<dbReference type="OrthoDB" id="9442762at2759"/>
<dbReference type="InterPro" id="IPR013783">
    <property type="entry name" value="Ig-like_fold"/>
</dbReference>
<dbReference type="KEGG" id="phu:Phum_PHUM162220"/>
<dbReference type="SMART" id="SM00409">
    <property type="entry name" value="IG"/>
    <property type="match status" value="1"/>
</dbReference>
<dbReference type="InterPro" id="IPR007110">
    <property type="entry name" value="Ig-like_dom"/>
</dbReference>
<accession>E0VFM3</accession>
<evidence type="ECO:0000313" key="5">
    <source>
        <dbReference type="Proteomes" id="UP000009046"/>
    </source>
</evidence>
<dbReference type="Proteomes" id="UP000009046">
    <property type="component" value="Unassembled WGS sequence"/>
</dbReference>
<dbReference type="SUPFAM" id="SSF48726">
    <property type="entry name" value="Immunoglobulin"/>
    <property type="match status" value="1"/>
</dbReference>
<dbReference type="CTD" id="8236571"/>
<keyword evidence="1" id="KW-0812">Transmembrane</keyword>
<dbReference type="EMBL" id="AAZO01001893">
    <property type="status" value="NOT_ANNOTATED_CDS"/>
    <property type="molecule type" value="Genomic_DNA"/>
</dbReference>
<dbReference type="PROSITE" id="PS50835">
    <property type="entry name" value="IG_LIKE"/>
    <property type="match status" value="1"/>
</dbReference>
<keyword evidence="1" id="KW-1133">Transmembrane helix</keyword>
<dbReference type="InterPro" id="IPR036179">
    <property type="entry name" value="Ig-like_dom_sf"/>
</dbReference>
<dbReference type="HOGENOM" id="CLU_1612797_0_0_1"/>
<reference evidence="3" key="2">
    <citation type="submission" date="2007-04" db="EMBL/GenBank/DDBJ databases">
        <title>The genome of the human body louse.</title>
        <authorList>
            <consortium name="The Human Body Louse Genome Consortium"/>
            <person name="Kirkness E."/>
            <person name="Walenz B."/>
            <person name="Hass B."/>
            <person name="Bruggner R."/>
            <person name="Strausberg R."/>
        </authorList>
    </citation>
    <scope>NUCLEOTIDE SEQUENCE</scope>
    <source>
        <strain evidence="3">USDA</strain>
    </source>
</reference>
<organism>
    <name type="scientific">Pediculus humanus subsp. corporis</name>
    <name type="common">Body louse</name>
    <dbReference type="NCBI Taxonomy" id="121224"/>
    <lineage>
        <taxon>Eukaryota</taxon>
        <taxon>Metazoa</taxon>
        <taxon>Ecdysozoa</taxon>
        <taxon>Arthropoda</taxon>
        <taxon>Hexapoda</taxon>
        <taxon>Insecta</taxon>
        <taxon>Pterygota</taxon>
        <taxon>Neoptera</taxon>
        <taxon>Paraneoptera</taxon>
        <taxon>Psocodea</taxon>
        <taxon>Troctomorpha</taxon>
        <taxon>Phthiraptera</taxon>
        <taxon>Anoplura</taxon>
        <taxon>Pediculidae</taxon>
        <taxon>Pediculus</taxon>
    </lineage>
</organism>
<keyword evidence="1" id="KW-0472">Membrane</keyword>
<dbReference type="EMBL" id="DS235118">
    <property type="protein sequence ID" value="EEB12179.1"/>
    <property type="molecule type" value="Genomic_DNA"/>
</dbReference>
<evidence type="ECO:0000313" key="4">
    <source>
        <dbReference type="EnsemblMetazoa" id="PHUM162220-PA"/>
    </source>
</evidence>
<gene>
    <name evidence="4" type="primary">8236571</name>
    <name evidence="3" type="ORF">Phum_PHUM162220</name>
</gene>
<name>E0VFM3_PEDHC</name>
<dbReference type="InterPro" id="IPR003599">
    <property type="entry name" value="Ig_sub"/>
</dbReference>
<protein>
    <recommendedName>
        <fullName evidence="2">Ig-like domain-containing protein</fullName>
    </recommendedName>
</protein>
<dbReference type="InParanoid" id="E0VFM3"/>
<dbReference type="VEuPathDB" id="VectorBase:PHUM162220"/>
<dbReference type="Gene3D" id="2.60.40.10">
    <property type="entry name" value="Immunoglobulins"/>
    <property type="match status" value="1"/>
</dbReference>
<proteinExistence type="predicted"/>
<reference evidence="4" key="3">
    <citation type="submission" date="2021-02" db="UniProtKB">
        <authorList>
            <consortium name="EnsemblMetazoa"/>
        </authorList>
    </citation>
    <scope>IDENTIFICATION</scope>
    <source>
        <strain evidence="4">USDA</strain>
    </source>
</reference>
<evidence type="ECO:0000256" key="1">
    <source>
        <dbReference type="SAM" id="Phobius"/>
    </source>
</evidence>